<dbReference type="GO" id="GO:0019287">
    <property type="term" value="P:isopentenyl diphosphate biosynthetic process, mevalonate pathway"/>
    <property type="evidence" value="ECO:0007669"/>
    <property type="project" value="UniProtKB-UniPathway"/>
</dbReference>
<keyword evidence="5 12" id="KW-0418">Kinase</keyword>
<dbReference type="InterPro" id="IPR006205">
    <property type="entry name" value="Mev_gal_kin"/>
</dbReference>
<keyword evidence="4" id="KW-0547">Nucleotide-binding</keyword>
<evidence type="ECO:0000256" key="5">
    <source>
        <dbReference type="ARBA" id="ARBA00022777"/>
    </source>
</evidence>
<proteinExistence type="predicted"/>
<dbReference type="EMBL" id="CP002776">
    <property type="protein sequence ID" value="AEG32175.1"/>
    <property type="molecule type" value="Genomic_DNA"/>
</dbReference>
<protein>
    <submittedName>
        <fullName evidence="12">GHMP kinase</fullName>
    </submittedName>
</protein>
<dbReference type="KEGG" id="tcy:Thicy_1413"/>
<dbReference type="STRING" id="717773.Thicy_1413"/>
<reference evidence="12 13" key="1">
    <citation type="submission" date="2011-05" db="EMBL/GenBank/DDBJ databases">
        <title>Complete sequence of Thioalkalimicrobium cyclicum ALM1.</title>
        <authorList>
            <consortium name="US DOE Joint Genome Institute"/>
            <person name="Lucas S."/>
            <person name="Han J."/>
            <person name="Lapidus A."/>
            <person name="Cheng J.-F."/>
            <person name="Goodwin L."/>
            <person name="Pitluck S."/>
            <person name="Peters L."/>
            <person name="Mikhailova N."/>
            <person name="Davenport K."/>
            <person name="Han C."/>
            <person name="Tapia R."/>
            <person name="Land M."/>
            <person name="Hauser L."/>
            <person name="Kyrpides N."/>
            <person name="Ivanova N."/>
            <person name="Pagani I."/>
            <person name="Kappler U."/>
            <person name="Woyke T."/>
        </authorList>
    </citation>
    <scope>NUCLEOTIDE SEQUENCE [LARGE SCALE GENOMIC DNA]</scope>
    <source>
        <strain evidence="13">DSM 14477 / JCM 11371 / ALM1</strain>
    </source>
</reference>
<evidence type="ECO:0000259" key="11">
    <source>
        <dbReference type="Pfam" id="PF08544"/>
    </source>
</evidence>
<dbReference type="SUPFAM" id="SSF55060">
    <property type="entry name" value="GHMP Kinase, C-terminal domain"/>
    <property type="match status" value="1"/>
</dbReference>
<dbReference type="GO" id="GO:0005737">
    <property type="term" value="C:cytoplasm"/>
    <property type="evidence" value="ECO:0007669"/>
    <property type="project" value="InterPro"/>
</dbReference>
<keyword evidence="6" id="KW-0067">ATP-binding</keyword>
<dbReference type="Gene3D" id="3.30.230.10">
    <property type="match status" value="1"/>
</dbReference>
<name>F6DA44_THICA</name>
<dbReference type="GO" id="GO:0005524">
    <property type="term" value="F:ATP binding"/>
    <property type="evidence" value="ECO:0007669"/>
    <property type="project" value="UniProtKB-KW"/>
</dbReference>
<evidence type="ECO:0000256" key="4">
    <source>
        <dbReference type="ARBA" id="ARBA00022741"/>
    </source>
</evidence>
<dbReference type="Gene3D" id="3.30.70.890">
    <property type="entry name" value="GHMP kinase, C-terminal domain"/>
    <property type="match status" value="1"/>
</dbReference>
<dbReference type="InterPro" id="IPR020568">
    <property type="entry name" value="Ribosomal_Su5_D2-typ_SF"/>
</dbReference>
<feature type="domain" description="GHMP kinase C-terminal" evidence="11">
    <location>
        <begin position="245"/>
        <end position="308"/>
    </location>
</feature>
<evidence type="ECO:0000259" key="10">
    <source>
        <dbReference type="Pfam" id="PF00288"/>
    </source>
</evidence>
<dbReference type="GO" id="GO:0004496">
    <property type="term" value="F:mevalonate kinase activity"/>
    <property type="evidence" value="ECO:0007669"/>
    <property type="project" value="InterPro"/>
</dbReference>
<evidence type="ECO:0000256" key="3">
    <source>
        <dbReference type="ARBA" id="ARBA00022679"/>
    </source>
</evidence>
<comment type="pathway">
    <text evidence="9">Isoprenoid biosynthesis; isopentenyl diphosphate biosynthesis via mevalonate pathway; isopentenyl diphosphate from (R)-mevalonate: step 1/3.</text>
</comment>
<dbReference type="InterPro" id="IPR014721">
    <property type="entry name" value="Ribsml_uS5_D2-typ_fold_subgr"/>
</dbReference>
<evidence type="ECO:0000256" key="2">
    <source>
        <dbReference type="ARBA" id="ARBA00022516"/>
    </source>
</evidence>
<evidence type="ECO:0000256" key="6">
    <source>
        <dbReference type="ARBA" id="ARBA00022840"/>
    </source>
</evidence>
<evidence type="ECO:0000256" key="1">
    <source>
        <dbReference type="ARBA" id="ARBA00022490"/>
    </source>
</evidence>
<dbReference type="OrthoDB" id="6085637at2"/>
<dbReference type="AlphaFoldDB" id="F6DA44"/>
<evidence type="ECO:0000256" key="7">
    <source>
        <dbReference type="ARBA" id="ARBA00022842"/>
    </source>
</evidence>
<dbReference type="UniPathway" id="UPA00057">
    <property type="reaction ID" value="UER00098"/>
</dbReference>
<feature type="domain" description="GHMP kinase N-terminal" evidence="10">
    <location>
        <begin position="82"/>
        <end position="161"/>
    </location>
</feature>
<sequence length="338" mass="36455">MTALQSRAPANTMLMGEHAVVYGQPALVAALDQWLTIDWTPLNSPDLIILSELANHHTRLAAITPHPKLGFVCDALNYFLPALRQHTPANQGWQLNISSDIDSNLGLGSSAAVLAACLVGLNQLSQQSHSLLELWQIGRQIIRQRQGRGSAADLAASLFGGVVYLQPETDSEAASSPASEPARITPLNPTSYQGLSLGLVYAGYKTPTADVLAWVADHWQDRPTERDALYHRMGAITQHGYQALEQQAWLPFYAAVTDYQDCMAKLGVSDATLKQLLSLADAAQLGAAKVSGSGLGDCIIVFSDQAEQIDQWFAQAEMQAWSCFSLPITSDGADMIVL</sequence>
<evidence type="ECO:0000313" key="13">
    <source>
        <dbReference type="Proteomes" id="UP000009232"/>
    </source>
</evidence>
<keyword evidence="13" id="KW-1185">Reference proteome</keyword>
<dbReference type="RefSeq" id="WP_013835950.1">
    <property type="nucleotide sequence ID" value="NC_015581.1"/>
</dbReference>
<evidence type="ECO:0000313" key="12">
    <source>
        <dbReference type="EMBL" id="AEG32175.1"/>
    </source>
</evidence>
<keyword evidence="2" id="KW-0444">Lipid biosynthesis</keyword>
<organism evidence="12 13">
    <name type="scientific">Thiomicrospira cyclica (strain DSM 14477 / JCM 11371 / ALM1)</name>
    <name type="common">Thioalkalimicrobium cyclicum</name>
    <dbReference type="NCBI Taxonomy" id="717773"/>
    <lineage>
        <taxon>Bacteria</taxon>
        <taxon>Pseudomonadati</taxon>
        <taxon>Pseudomonadota</taxon>
        <taxon>Gammaproteobacteria</taxon>
        <taxon>Thiotrichales</taxon>
        <taxon>Piscirickettsiaceae</taxon>
        <taxon>Thiomicrospira</taxon>
    </lineage>
</organism>
<dbReference type="InterPro" id="IPR036554">
    <property type="entry name" value="GHMP_kinase_C_sf"/>
</dbReference>
<evidence type="ECO:0000256" key="9">
    <source>
        <dbReference type="ARBA" id="ARBA00029438"/>
    </source>
</evidence>
<dbReference type="Pfam" id="PF00288">
    <property type="entry name" value="GHMP_kinases_N"/>
    <property type="match status" value="1"/>
</dbReference>
<dbReference type="PANTHER" id="PTHR43290:SF2">
    <property type="entry name" value="MEVALONATE KINASE"/>
    <property type="match status" value="1"/>
</dbReference>
<dbReference type="Pfam" id="PF08544">
    <property type="entry name" value="GHMP_kinases_C"/>
    <property type="match status" value="1"/>
</dbReference>
<dbReference type="Proteomes" id="UP000009232">
    <property type="component" value="Chromosome"/>
</dbReference>
<keyword evidence="3" id="KW-0808">Transferase</keyword>
<accession>F6DA44</accession>
<keyword evidence="1" id="KW-0963">Cytoplasm</keyword>
<dbReference type="eggNOG" id="COG1577">
    <property type="taxonomic scope" value="Bacteria"/>
</dbReference>
<dbReference type="PRINTS" id="PR00959">
    <property type="entry name" value="MEVGALKINASE"/>
</dbReference>
<dbReference type="HOGENOM" id="CLU_017814_0_0_6"/>
<gene>
    <name evidence="12" type="ordered locus">Thicy_1413</name>
</gene>
<keyword evidence="7" id="KW-0460">Magnesium</keyword>
<dbReference type="SUPFAM" id="SSF54211">
    <property type="entry name" value="Ribosomal protein S5 domain 2-like"/>
    <property type="match status" value="1"/>
</dbReference>
<dbReference type="InterPro" id="IPR013750">
    <property type="entry name" value="GHMP_kinase_C_dom"/>
</dbReference>
<dbReference type="InterPro" id="IPR006204">
    <property type="entry name" value="GHMP_kinase_N_dom"/>
</dbReference>
<dbReference type="PANTHER" id="PTHR43290">
    <property type="entry name" value="MEVALONATE KINASE"/>
    <property type="match status" value="1"/>
</dbReference>
<evidence type="ECO:0000256" key="8">
    <source>
        <dbReference type="ARBA" id="ARBA00023098"/>
    </source>
</evidence>
<keyword evidence="8" id="KW-0443">Lipid metabolism</keyword>